<dbReference type="STRING" id="1121298.SAMN05444401_1636"/>
<proteinExistence type="predicted"/>
<keyword evidence="1" id="KW-1133">Transmembrane helix</keyword>
<accession>A0A1M6ENN8</accession>
<reference evidence="3 4" key="1">
    <citation type="submission" date="2016-11" db="EMBL/GenBank/DDBJ databases">
        <authorList>
            <person name="Jaros S."/>
            <person name="Januszkiewicz K."/>
            <person name="Wedrychowicz H."/>
        </authorList>
    </citation>
    <scope>NUCLEOTIDE SEQUENCE [LARGE SCALE GENOMIC DNA]</scope>
    <source>
        <strain evidence="3 4">DSM 21864</strain>
    </source>
</reference>
<dbReference type="PANTHER" id="PTHR16255">
    <property type="entry name" value="REQUIRED FOR MEIOTIC NUCLEAR DIVISION PROTEIN 1 HOMOLOG"/>
    <property type="match status" value="1"/>
</dbReference>
<feature type="transmembrane region" description="Helical" evidence="1">
    <location>
        <begin position="251"/>
        <end position="269"/>
    </location>
</feature>
<keyword evidence="1" id="KW-0472">Membrane</keyword>
<dbReference type="InterPro" id="IPR003734">
    <property type="entry name" value="DUF155"/>
</dbReference>
<dbReference type="EMBL" id="FQZO01000002">
    <property type="protein sequence ID" value="SHI87009.1"/>
    <property type="molecule type" value="Genomic_DNA"/>
</dbReference>
<dbReference type="AlphaFoldDB" id="A0A1M6ENN8"/>
<dbReference type="RefSeq" id="WP_073005394.1">
    <property type="nucleotide sequence ID" value="NZ_FQZO01000002.1"/>
</dbReference>
<keyword evidence="1" id="KW-0812">Transmembrane</keyword>
<keyword evidence="4" id="KW-1185">Reference proteome</keyword>
<dbReference type="PANTHER" id="PTHR16255:SF1">
    <property type="entry name" value="REQUIRED FOR MEIOTIC NUCLEAR DIVISION PROTEIN 1 HOMOLOG"/>
    <property type="match status" value="1"/>
</dbReference>
<protein>
    <submittedName>
        <fullName evidence="3">Uncharacterized protein, Rmd1/YagE family</fullName>
    </submittedName>
</protein>
<evidence type="ECO:0000256" key="1">
    <source>
        <dbReference type="SAM" id="Phobius"/>
    </source>
</evidence>
<sequence>MKTCSVVAQAVCSEFNISNISAFYGINRKLKWEEPLILKPETIAKYNVNEDSLVYIYYFGVVVFINFKREEMQNFVDDIKNIPNSIKSKNIDMKYDCFEDFKIEIDETQEEELVYLCLKVKTLESYHLDMTALVVAKSVALEAIELSTDLVFDQVEEILNYFKIGKVNISDKKVAKIIGKILAFKNTTISYILLLDKPAVAWKNEKAEELFNELADLFELNDRYEKLNAKSQVLLDTTEVFSNLSQSRRGTILEIIVIILILIEVLHAFEQPLLNFIKGVFGG</sequence>
<organism evidence="3 4">
    <name type="scientific">Clostridium amylolyticum</name>
    <dbReference type="NCBI Taxonomy" id="1121298"/>
    <lineage>
        <taxon>Bacteria</taxon>
        <taxon>Bacillati</taxon>
        <taxon>Bacillota</taxon>
        <taxon>Clostridia</taxon>
        <taxon>Eubacteriales</taxon>
        <taxon>Clostridiaceae</taxon>
        <taxon>Clostridium</taxon>
    </lineage>
</organism>
<name>A0A1M6ENN8_9CLOT</name>
<evidence type="ECO:0000259" key="2">
    <source>
        <dbReference type="Pfam" id="PF02582"/>
    </source>
</evidence>
<gene>
    <name evidence="3" type="ORF">SAMN05444401_1636</name>
</gene>
<dbReference type="Pfam" id="PF02582">
    <property type="entry name" value="DUF155"/>
    <property type="match status" value="1"/>
</dbReference>
<feature type="domain" description="DUF155" evidence="2">
    <location>
        <begin position="54"/>
        <end position="228"/>
    </location>
</feature>
<evidence type="ECO:0000313" key="4">
    <source>
        <dbReference type="Proteomes" id="UP000184080"/>
    </source>
</evidence>
<dbReference type="Proteomes" id="UP000184080">
    <property type="component" value="Unassembled WGS sequence"/>
</dbReference>
<evidence type="ECO:0000313" key="3">
    <source>
        <dbReference type="EMBL" id="SHI87009.1"/>
    </source>
</evidence>
<dbReference type="InterPro" id="IPR051624">
    <property type="entry name" value="RMD1/Sad1-interacting"/>
</dbReference>